<comment type="caution">
    <text evidence="10">The sequence shown here is derived from an EMBL/GenBank/DDBJ whole genome shotgun (WGS) entry which is preliminary data.</text>
</comment>
<evidence type="ECO:0000256" key="7">
    <source>
        <dbReference type="SAM" id="MobiDB-lite"/>
    </source>
</evidence>
<feature type="compositionally biased region" description="Low complexity" evidence="7">
    <location>
        <begin position="151"/>
        <end position="161"/>
    </location>
</feature>
<feature type="domain" description="ATP-dependent DNA ligase family profile" evidence="8">
    <location>
        <begin position="376"/>
        <end position="499"/>
    </location>
</feature>
<dbReference type="Gene3D" id="2.40.50.140">
    <property type="entry name" value="Nucleic acid-binding proteins"/>
    <property type="match status" value="1"/>
</dbReference>
<dbReference type="GO" id="GO:0005524">
    <property type="term" value="F:ATP binding"/>
    <property type="evidence" value="ECO:0007669"/>
    <property type="project" value="InterPro"/>
</dbReference>
<dbReference type="NCBIfam" id="NF006592">
    <property type="entry name" value="PRK09125.1"/>
    <property type="match status" value="1"/>
</dbReference>
<comment type="cofactor">
    <cofactor evidence="1">
        <name>a divalent metal cation</name>
        <dbReference type="ChEBI" id="CHEBI:60240"/>
    </cofactor>
</comment>
<evidence type="ECO:0000256" key="6">
    <source>
        <dbReference type="PROSITE-ProRule" id="PRU00325"/>
    </source>
</evidence>
<accession>A0AAV9UQE3</accession>
<dbReference type="GO" id="GO:0006310">
    <property type="term" value="P:DNA recombination"/>
    <property type="evidence" value="ECO:0007669"/>
    <property type="project" value="InterPro"/>
</dbReference>
<dbReference type="PROSITE" id="PS50160">
    <property type="entry name" value="DNA_LIGASE_A3"/>
    <property type="match status" value="1"/>
</dbReference>
<dbReference type="AlphaFoldDB" id="A0AAV9UQE3"/>
<sequence length="546" mass="61846">MPEFDELAEINGVKPKIVLADGETRTVKSQSSGATTYTIKRTYDHFYCTCPGWRNNGGPVNARSCKHLKATLGEVYEWERIEAKNPGVQQPLPGRQAAADKKENKTKNKGKGKKRRSSDDDDEDDDEEEEEEIKERGKKVKKEAADDESTESSSSSSSSSGSDEDEEDVEMTFSDLDDMDTEQLAIEKDMMERRMERINALLRAAKSKGKKRASRKEARAARAAQATKEAKAAKAKEALKTKRTITGRIPRGKPADDDDDEEEEAEEEEEEDDGEAPQAPNSKMRPQLLLAEKWDLEKGIDPAGWWMSEKLDGVRAYWNGSTFLSREGNKFYAPDWFTKKFPKDITLDGELTCGRGKFIDTVSIVKTINAGDRWKFSVEYHVFDVPSIGNKKFEERQEYLKKMLAERRIKWVRYVEQTEVEDKDHVLDELEKITEQGGEGLMLREPGSVYVQKRSKTCLKVKTFHDAEAKVIGHEEGKGRNLGRCGALKCEMMDGSGKKFKVGTGLDDNMRKNPPKVGAVITYRYFELTKDGVPRFPSFLRVFKGH</sequence>
<dbReference type="InterPro" id="IPR012310">
    <property type="entry name" value="DNA_ligase_ATP-dep_cent"/>
</dbReference>
<evidence type="ECO:0000256" key="2">
    <source>
        <dbReference type="ARBA" id="ARBA00022598"/>
    </source>
</evidence>
<evidence type="ECO:0000259" key="8">
    <source>
        <dbReference type="PROSITE" id="PS50160"/>
    </source>
</evidence>
<feature type="region of interest" description="Disordered" evidence="7">
    <location>
        <begin position="86"/>
        <end position="285"/>
    </location>
</feature>
<evidence type="ECO:0008006" key="12">
    <source>
        <dbReference type="Google" id="ProtNLM"/>
    </source>
</evidence>
<dbReference type="GO" id="GO:0003910">
    <property type="term" value="F:DNA ligase (ATP) activity"/>
    <property type="evidence" value="ECO:0007669"/>
    <property type="project" value="InterPro"/>
</dbReference>
<dbReference type="Pfam" id="PF01068">
    <property type="entry name" value="DNA_ligase_A_M"/>
    <property type="match status" value="1"/>
</dbReference>
<dbReference type="EMBL" id="JAVHNS010000008">
    <property type="protein sequence ID" value="KAK6346318.1"/>
    <property type="molecule type" value="Genomic_DNA"/>
</dbReference>
<dbReference type="CDD" id="cd07896">
    <property type="entry name" value="Adenylation_kDNA_ligase_like"/>
    <property type="match status" value="1"/>
</dbReference>
<proteinExistence type="predicted"/>
<evidence type="ECO:0000256" key="3">
    <source>
        <dbReference type="ARBA" id="ARBA00022705"/>
    </source>
</evidence>
<feature type="compositionally biased region" description="Acidic residues" evidence="7">
    <location>
        <begin position="256"/>
        <end position="275"/>
    </location>
</feature>
<keyword evidence="3" id="KW-0235">DNA replication</keyword>
<evidence type="ECO:0000256" key="5">
    <source>
        <dbReference type="ARBA" id="ARBA00023204"/>
    </source>
</evidence>
<dbReference type="Proteomes" id="UP001373714">
    <property type="component" value="Unassembled WGS sequence"/>
</dbReference>
<reference evidence="10 11" key="1">
    <citation type="submission" date="2019-10" db="EMBL/GenBank/DDBJ databases">
        <authorList>
            <person name="Palmer J.M."/>
        </authorList>
    </citation>
    <scope>NUCLEOTIDE SEQUENCE [LARGE SCALE GENOMIC DNA]</scope>
    <source>
        <strain evidence="10 11">TWF730</strain>
    </source>
</reference>
<keyword evidence="11" id="KW-1185">Reference proteome</keyword>
<dbReference type="GO" id="GO:0006260">
    <property type="term" value="P:DNA replication"/>
    <property type="evidence" value="ECO:0007669"/>
    <property type="project" value="UniProtKB-KW"/>
</dbReference>
<evidence type="ECO:0000259" key="9">
    <source>
        <dbReference type="PROSITE" id="PS50966"/>
    </source>
</evidence>
<evidence type="ECO:0000256" key="4">
    <source>
        <dbReference type="ARBA" id="ARBA00022763"/>
    </source>
</evidence>
<keyword evidence="6" id="KW-0862">Zinc</keyword>
<dbReference type="Pfam" id="PF14743">
    <property type="entry name" value="DNA_ligase_OB_2"/>
    <property type="match status" value="1"/>
</dbReference>
<feature type="compositionally biased region" description="Basic residues" evidence="7">
    <location>
        <begin position="205"/>
        <end position="214"/>
    </location>
</feature>
<keyword evidence="5" id="KW-0234">DNA repair</keyword>
<protein>
    <recommendedName>
        <fullName evidence="12">SWIM-type domain-containing protein</fullName>
    </recommendedName>
</protein>
<dbReference type="CDD" id="cd08041">
    <property type="entry name" value="OBF_kDNA_ligase_like"/>
    <property type="match status" value="1"/>
</dbReference>
<evidence type="ECO:0000256" key="1">
    <source>
        <dbReference type="ARBA" id="ARBA00001968"/>
    </source>
</evidence>
<evidence type="ECO:0000313" key="10">
    <source>
        <dbReference type="EMBL" id="KAK6346318.1"/>
    </source>
</evidence>
<dbReference type="PROSITE" id="PS50966">
    <property type="entry name" value="ZF_SWIM"/>
    <property type="match status" value="1"/>
</dbReference>
<keyword evidence="6" id="KW-0863">Zinc-finger</keyword>
<feature type="compositionally biased region" description="Basic and acidic residues" evidence="7">
    <location>
        <begin position="185"/>
        <end position="197"/>
    </location>
</feature>
<dbReference type="SUPFAM" id="SSF50249">
    <property type="entry name" value="Nucleic acid-binding proteins"/>
    <property type="match status" value="1"/>
</dbReference>
<dbReference type="SUPFAM" id="SSF56091">
    <property type="entry name" value="DNA ligase/mRNA capping enzyme, catalytic domain"/>
    <property type="match status" value="1"/>
</dbReference>
<organism evidence="10 11">
    <name type="scientific">Orbilia blumenaviensis</name>
    <dbReference type="NCBI Taxonomy" id="1796055"/>
    <lineage>
        <taxon>Eukaryota</taxon>
        <taxon>Fungi</taxon>
        <taxon>Dikarya</taxon>
        <taxon>Ascomycota</taxon>
        <taxon>Pezizomycotina</taxon>
        <taxon>Orbiliomycetes</taxon>
        <taxon>Orbiliales</taxon>
        <taxon>Orbiliaceae</taxon>
        <taxon>Orbilia</taxon>
    </lineage>
</organism>
<dbReference type="Gene3D" id="3.30.1490.70">
    <property type="match status" value="1"/>
</dbReference>
<dbReference type="InterPro" id="IPR050326">
    <property type="entry name" value="NAD_dep_DNA_ligaseB"/>
</dbReference>
<dbReference type="InterPro" id="IPR012340">
    <property type="entry name" value="NA-bd_OB-fold"/>
</dbReference>
<dbReference type="Gene3D" id="3.30.470.30">
    <property type="entry name" value="DNA ligase/mRNA capping enzyme"/>
    <property type="match status" value="1"/>
</dbReference>
<keyword evidence="4" id="KW-0227">DNA damage</keyword>
<keyword evidence="2" id="KW-0436">Ligase</keyword>
<feature type="compositionally biased region" description="Acidic residues" evidence="7">
    <location>
        <begin position="162"/>
        <end position="181"/>
    </location>
</feature>
<evidence type="ECO:0000313" key="11">
    <source>
        <dbReference type="Proteomes" id="UP001373714"/>
    </source>
</evidence>
<dbReference type="PANTHER" id="PTHR47810:SF1">
    <property type="entry name" value="DNA LIGASE B"/>
    <property type="match status" value="1"/>
</dbReference>
<feature type="compositionally biased region" description="Basic residues" evidence="7">
    <location>
        <begin position="107"/>
        <end position="116"/>
    </location>
</feature>
<feature type="compositionally biased region" description="Acidic residues" evidence="7">
    <location>
        <begin position="119"/>
        <end position="132"/>
    </location>
</feature>
<feature type="domain" description="SWIM-type" evidence="9">
    <location>
        <begin position="37"/>
        <end position="76"/>
    </location>
</feature>
<gene>
    <name evidence="10" type="ORF">TWF730_010645</name>
</gene>
<dbReference type="InterPro" id="IPR007527">
    <property type="entry name" value="Znf_SWIM"/>
</dbReference>
<dbReference type="GO" id="GO:0008270">
    <property type="term" value="F:zinc ion binding"/>
    <property type="evidence" value="ECO:0007669"/>
    <property type="project" value="UniProtKB-KW"/>
</dbReference>
<keyword evidence="6" id="KW-0479">Metal-binding</keyword>
<dbReference type="PANTHER" id="PTHR47810">
    <property type="entry name" value="DNA LIGASE"/>
    <property type="match status" value="1"/>
</dbReference>
<feature type="compositionally biased region" description="Basic and acidic residues" evidence="7">
    <location>
        <begin position="228"/>
        <end position="240"/>
    </location>
</feature>
<dbReference type="InterPro" id="IPR029319">
    <property type="entry name" value="DNA_ligase_OB"/>
</dbReference>
<name>A0AAV9UQE3_9PEZI</name>
<dbReference type="GO" id="GO:0006281">
    <property type="term" value="P:DNA repair"/>
    <property type="evidence" value="ECO:0007669"/>
    <property type="project" value="UniProtKB-KW"/>
</dbReference>